<dbReference type="OrthoDB" id="5372011at2759"/>
<evidence type="ECO:0000313" key="2">
    <source>
        <dbReference type="EMBL" id="PFH62068.1"/>
    </source>
</evidence>
<keyword evidence="3" id="KW-1185">Reference proteome</keyword>
<protein>
    <submittedName>
        <fullName evidence="2">Uncharacterized protein</fullName>
    </submittedName>
</protein>
<evidence type="ECO:0000313" key="3">
    <source>
        <dbReference type="Proteomes" id="UP000037136"/>
    </source>
</evidence>
<feature type="compositionally biased region" description="Basic and acidic residues" evidence="1">
    <location>
        <begin position="50"/>
        <end position="64"/>
    </location>
</feature>
<dbReference type="Proteomes" id="UP000037136">
    <property type="component" value="Unassembled WGS sequence"/>
</dbReference>
<organism evidence="2 3">
    <name type="scientific">Ophiocordyceps unilateralis</name>
    <name type="common">Zombie-ant fungus</name>
    <name type="synonym">Torrubia unilateralis</name>
    <dbReference type="NCBI Taxonomy" id="268505"/>
    <lineage>
        <taxon>Eukaryota</taxon>
        <taxon>Fungi</taxon>
        <taxon>Dikarya</taxon>
        <taxon>Ascomycota</taxon>
        <taxon>Pezizomycotina</taxon>
        <taxon>Sordariomycetes</taxon>
        <taxon>Hypocreomycetidae</taxon>
        <taxon>Hypocreales</taxon>
        <taxon>Ophiocordycipitaceae</taxon>
        <taxon>Ophiocordyceps</taxon>
    </lineage>
</organism>
<feature type="compositionally biased region" description="Low complexity" evidence="1">
    <location>
        <begin position="22"/>
        <end position="44"/>
    </location>
</feature>
<reference evidence="2 3" key="2">
    <citation type="journal article" date="2017" name="Sci. Rep.">
        <title>Ant-infecting Ophiocordyceps genomes reveal a high diversity of potential behavioral manipulation genes and a possible major role for enterotoxins.</title>
        <authorList>
            <person name="de Bekker C."/>
            <person name="Ohm R.A."/>
            <person name="Evans H.C."/>
            <person name="Brachmann A."/>
            <person name="Hughes D.P."/>
        </authorList>
    </citation>
    <scope>NUCLEOTIDE SEQUENCE [LARGE SCALE GENOMIC DNA]</scope>
    <source>
        <strain evidence="2 3">SC16a</strain>
    </source>
</reference>
<feature type="region of interest" description="Disordered" evidence="1">
    <location>
        <begin position="133"/>
        <end position="174"/>
    </location>
</feature>
<reference evidence="2 3" key="1">
    <citation type="journal article" date="2015" name="BMC Genomics">
        <title>Gene expression during zombie ant biting behavior reflects the complexity underlying fungal parasitic behavioral manipulation.</title>
        <authorList>
            <person name="de Bekker C."/>
            <person name="Ohm R.A."/>
            <person name="Loreto R.G."/>
            <person name="Sebastian A."/>
            <person name="Albert I."/>
            <person name="Merrow M."/>
            <person name="Brachmann A."/>
            <person name="Hughes D.P."/>
        </authorList>
    </citation>
    <scope>NUCLEOTIDE SEQUENCE [LARGE SCALE GENOMIC DNA]</scope>
    <source>
        <strain evidence="2 3">SC16a</strain>
    </source>
</reference>
<name>A0A2A9PL20_OPHUN</name>
<accession>A0A2A9PL20</accession>
<gene>
    <name evidence="2" type="ORF">XA68_15276</name>
</gene>
<dbReference type="EMBL" id="LAZP02000043">
    <property type="protein sequence ID" value="PFH62068.1"/>
    <property type="molecule type" value="Genomic_DNA"/>
</dbReference>
<evidence type="ECO:0000256" key="1">
    <source>
        <dbReference type="SAM" id="MobiDB-lite"/>
    </source>
</evidence>
<feature type="compositionally biased region" description="Acidic residues" evidence="1">
    <location>
        <begin position="65"/>
        <end position="74"/>
    </location>
</feature>
<comment type="caution">
    <text evidence="2">The sequence shown here is derived from an EMBL/GenBank/DDBJ whole genome shotgun (WGS) entry which is preliminary data.</text>
</comment>
<sequence length="174" mass="18719">MTTNGGPSTGGRRGRRRETKATTTTTSSSSSSSSSSSTSTTSSSDFTTAMRDRQARGKDPYKDDEGSDFGFDDENVELAIGQGIKTEPFEERERRAYALSVLDRPEQLMMFAQSCNDSIASQRLRFTAILTGFEPPPVSSPPRGKPKQALSCIHLRAPSPTVHNGTSPPQGPEG</sequence>
<dbReference type="AlphaFoldDB" id="A0A2A9PL20"/>
<proteinExistence type="predicted"/>
<feature type="region of interest" description="Disordered" evidence="1">
    <location>
        <begin position="1"/>
        <end position="74"/>
    </location>
</feature>